<evidence type="ECO:0000313" key="2">
    <source>
        <dbReference type="Proteomes" id="UP000326837"/>
    </source>
</evidence>
<protein>
    <submittedName>
        <fullName evidence="1">Uncharacterized protein</fullName>
    </submittedName>
</protein>
<organism evidence="1 2">
    <name type="scientific">Lacipirellula parvula</name>
    <dbReference type="NCBI Taxonomy" id="2650471"/>
    <lineage>
        <taxon>Bacteria</taxon>
        <taxon>Pseudomonadati</taxon>
        <taxon>Planctomycetota</taxon>
        <taxon>Planctomycetia</taxon>
        <taxon>Pirellulales</taxon>
        <taxon>Lacipirellulaceae</taxon>
        <taxon>Lacipirellula</taxon>
    </lineage>
</organism>
<dbReference type="RefSeq" id="WP_152100777.1">
    <property type="nucleotide sequence ID" value="NZ_AP021861.1"/>
</dbReference>
<accession>A0A5K7XHB9</accession>
<dbReference type="AlphaFoldDB" id="A0A5K7XHB9"/>
<dbReference type="Proteomes" id="UP000326837">
    <property type="component" value="Chromosome"/>
</dbReference>
<evidence type="ECO:0000313" key="1">
    <source>
        <dbReference type="EMBL" id="BBO35387.1"/>
    </source>
</evidence>
<keyword evidence="2" id="KW-1185">Reference proteome</keyword>
<dbReference type="EMBL" id="AP021861">
    <property type="protein sequence ID" value="BBO35387.1"/>
    <property type="molecule type" value="Genomic_DNA"/>
</dbReference>
<sequence length="66" mass="6928">MIATPTAAVVSVDAGLSRAVEPLANFICAADRPHEALRTALRTLLDEVQRTNSTASRYLSGQAGVC</sequence>
<name>A0A5K7XHB9_9BACT</name>
<gene>
    <name evidence="1" type="ORF">PLANPX_4999</name>
</gene>
<proteinExistence type="predicted"/>
<reference evidence="2" key="1">
    <citation type="submission" date="2019-10" db="EMBL/GenBank/DDBJ databases">
        <title>Lacipirellula parvula gen. nov., sp. nov., representing a lineage of planctomycetes widespread in freshwater anoxic habitats, and description of the family Lacipirellulaceae.</title>
        <authorList>
            <person name="Dedysh S.N."/>
            <person name="Kulichevskaya I.S."/>
            <person name="Beletsky A.V."/>
            <person name="Rakitin A.L."/>
            <person name="Mardanov A.V."/>
            <person name="Ivanova A.A."/>
            <person name="Saltykova V.X."/>
            <person name="Rijpstra W.I.C."/>
            <person name="Sinninghe Damste J.S."/>
            <person name="Ravin N.V."/>
        </authorList>
    </citation>
    <scope>NUCLEOTIDE SEQUENCE [LARGE SCALE GENOMIC DNA]</scope>
    <source>
        <strain evidence="2">PX69</strain>
    </source>
</reference>
<dbReference type="KEGG" id="lpav:PLANPX_4999"/>